<organism evidence="2 3">
    <name type="scientific">Erythroxylum novogranatense</name>
    <dbReference type="NCBI Taxonomy" id="1862640"/>
    <lineage>
        <taxon>Eukaryota</taxon>
        <taxon>Viridiplantae</taxon>
        <taxon>Streptophyta</taxon>
        <taxon>Embryophyta</taxon>
        <taxon>Tracheophyta</taxon>
        <taxon>Spermatophyta</taxon>
        <taxon>Magnoliopsida</taxon>
        <taxon>eudicotyledons</taxon>
        <taxon>Gunneridae</taxon>
        <taxon>Pentapetalae</taxon>
        <taxon>rosids</taxon>
        <taxon>fabids</taxon>
        <taxon>Malpighiales</taxon>
        <taxon>Erythroxylaceae</taxon>
        <taxon>Erythroxylum</taxon>
    </lineage>
</organism>
<evidence type="ECO:0000259" key="1">
    <source>
        <dbReference type="Pfam" id="PF13001"/>
    </source>
</evidence>
<feature type="domain" description="Proteasome component Ecm29 N-terminal" evidence="1">
    <location>
        <begin position="6"/>
        <end position="55"/>
    </location>
</feature>
<dbReference type="GO" id="GO:0043248">
    <property type="term" value="P:proteasome assembly"/>
    <property type="evidence" value="ECO:0007669"/>
    <property type="project" value="InterPro"/>
</dbReference>
<proteinExistence type="predicted"/>
<dbReference type="AlphaFoldDB" id="A0AAV8U1N7"/>
<accession>A0AAV8U1N7</accession>
<dbReference type="GO" id="GO:0060090">
    <property type="term" value="F:molecular adaptor activity"/>
    <property type="evidence" value="ECO:0007669"/>
    <property type="project" value="InterPro"/>
</dbReference>
<comment type="caution">
    <text evidence="2">The sequence shown here is derived from an EMBL/GenBank/DDBJ whole genome shotgun (WGS) entry which is preliminary data.</text>
</comment>
<dbReference type="Pfam" id="PF13001">
    <property type="entry name" value="ECM29_N"/>
    <property type="match status" value="1"/>
</dbReference>
<evidence type="ECO:0000313" key="2">
    <source>
        <dbReference type="EMBL" id="KAJ8773207.1"/>
    </source>
</evidence>
<dbReference type="Proteomes" id="UP001159364">
    <property type="component" value="Linkage Group LG02"/>
</dbReference>
<dbReference type="EMBL" id="JAIWQS010000002">
    <property type="protein sequence ID" value="KAJ8773207.1"/>
    <property type="molecule type" value="Genomic_DNA"/>
</dbReference>
<reference evidence="2 3" key="1">
    <citation type="submission" date="2021-09" db="EMBL/GenBank/DDBJ databases">
        <title>Genomic insights and catalytic innovation underlie evolution of tropane alkaloids biosynthesis.</title>
        <authorList>
            <person name="Wang Y.-J."/>
            <person name="Tian T."/>
            <person name="Huang J.-P."/>
            <person name="Huang S.-X."/>
        </authorList>
    </citation>
    <scope>NUCLEOTIDE SEQUENCE [LARGE SCALE GENOMIC DNA]</scope>
    <source>
        <strain evidence="2">KIB-2018</strain>
        <tissue evidence="2">Leaf</tissue>
    </source>
</reference>
<protein>
    <recommendedName>
        <fullName evidence="1">Proteasome component Ecm29 N-terminal domain-containing protein</fullName>
    </recommendedName>
</protein>
<dbReference type="InterPro" id="IPR024372">
    <property type="entry name" value="Ecm29_N"/>
</dbReference>
<sequence>MELSPEIAYPIYLAASADSQEQVIKRGEELLKKKGFSANLDDSNLMNKLILLFNGMTCNYSNQRWC</sequence>
<name>A0AAV8U1N7_9ROSI</name>
<keyword evidence="3" id="KW-1185">Reference proteome</keyword>
<gene>
    <name evidence="2" type="ORF">K2173_028384</name>
</gene>
<evidence type="ECO:0000313" key="3">
    <source>
        <dbReference type="Proteomes" id="UP001159364"/>
    </source>
</evidence>